<comment type="subcellular location">
    <subcellularLocation>
        <location evidence="9">Cell membrane</location>
        <topology evidence="9">Multi-pass membrane protein</topology>
    </subcellularLocation>
    <subcellularLocation>
        <location evidence="1">Membrane</location>
        <topology evidence="1">Multi-pass membrane protein</topology>
    </subcellularLocation>
</comment>
<feature type="transmembrane region" description="Helical" evidence="9">
    <location>
        <begin position="148"/>
        <end position="175"/>
    </location>
</feature>
<dbReference type="AlphaFoldDB" id="A0A172Q937"/>
<reference evidence="12" key="2">
    <citation type="submission" date="2016-03" db="EMBL/GenBank/DDBJ databases">
        <title>Streptococcus antelopensis sp. nov., isolated from the feces of the Tibetan antelope (Pantholops hodgsonii) in Hoh Xil National Nature Reserve, Qinghai, China.</title>
        <authorList>
            <person name="Bai X."/>
        </authorList>
    </citation>
    <scope>NUCLEOTIDE SEQUENCE [LARGE SCALE GENOMIC DNA]</scope>
    <source>
        <strain evidence="12">TA 26</strain>
    </source>
</reference>
<dbReference type="SUPFAM" id="SSF161098">
    <property type="entry name" value="MetI-like"/>
    <property type="match status" value="1"/>
</dbReference>
<dbReference type="CDD" id="cd06261">
    <property type="entry name" value="TM_PBP2"/>
    <property type="match status" value="1"/>
</dbReference>
<feature type="transmembrane region" description="Helical" evidence="9">
    <location>
        <begin position="299"/>
        <end position="318"/>
    </location>
</feature>
<proteinExistence type="inferred from homology"/>
<feature type="transmembrane region" description="Helical" evidence="9">
    <location>
        <begin position="81"/>
        <end position="98"/>
    </location>
</feature>
<evidence type="ECO:0000259" key="10">
    <source>
        <dbReference type="PROSITE" id="PS50928"/>
    </source>
</evidence>
<evidence type="ECO:0000256" key="8">
    <source>
        <dbReference type="ARBA" id="ARBA00035652"/>
    </source>
</evidence>
<evidence type="ECO:0000256" key="1">
    <source>
        <dbReference type="ARBA" id="ARBA00004141"/>
    </source>
</evidence>
<dbReference type="Gene3D" id="1.10.3720.10">
    <property type="entry name" value="MetI-like"/>
    <property type="match status" value="1"/>
</dbReference>
<dbReference type="KEGG" id="spat:A0O21_08165"/>
<dbReference type="Proteomes" id="UP000077317">
    <property type="component" value="Chromosome"/>
</dbReference>
<dbReference type="SUPFAM" id="SSF53850">
    <property type="entry name" value="Periplasmic binding protein-like II"/>
    <property type="match status" value="1"/>
</dbReference>
<keyword evidence="6 9" id="KW-0472">Membrane</keyword>
<dbReference type="Gene3D" id="3.40.190.100">
    <property type="entry name" value="Glycine betaine-binding periplasmic protein, domain 2"/>
    <property type="match status" value="1"/>
</dbReference>
<dbReference type="Pfam" id="PF04069">
    <property type="entry name" value="OpuAC"/>
    <property type="match status" value="1"/>
</dbReference>
<accession>A0A172Q937</accession>
<dbReference type="STRING" id="1811193.A0O21_08165"/>
<gene>
    <name evidence="11" type="ORF">A0O21_08165</name>
</gene>
<dbReference type="PANTHER" id="PTHR47737:SF1">
    <property type="entry name" value="GLYCINE BETAINE_PROLINE BETAINE TRANSPORT SYSTEM PERMEASE PROTEIN PROW"/>
    <property type="match status" value="1"/>
</dbReference>
<dbReference type="InterPro" id="IPR007210">
    <property type="entry name" value="ABC_Gly_betaine_transp_sub-bd"/>
</dbReference>
<feature type="transmembrane region" description="Helical" evidence="9">
    <location>
        <begin position="263"/>
        <end position="279"/>
    </location>
</feature>
<evidence type="ECO:0000256" key="3">
    <source>
        <dbReference type="ARBA" id="ARBA00022475"/>
    </source>
</evidence>
<dbReference type="FunFam" id="1.10.3720.10:FF:000001">
    <property type="entry name" value="Glycine betaine ABC transporter, permease"/>
    <property type="match status" value="1"/>
</dbReference>
<feature type="transmembrane region" description="Helical" evidence="9">
    <location>
        <begin position="57"/>
        <end position="74"/>
    </location>
</feature>
<keyword evidence="3" id="KW-1003">Cell membrane</keyword>
<feature type="domain" description="ABC transmembrane type-1" evidence="10">
    <location>
        <begin position="101"/>
        <end position="280"/>
    </location>
</feature>
<feature type="transmembrane region" description="Helical" evidence="9">
    <location>
        <begin position="228"/>
        <end position="251"/>
    </location>
</feature>
<dbReference type="Pfam" id="PF00528">
    <property type="entry name" value="BPD_transp_1"/>
    <property type="match status" value="1"/>
</dbReference>
<organism evidence="11 12">
    <name type="scientific">Streptococcus pantholopis</name>
    <dbReference type="NCBI Taxonomy" id="1811193"/>
    <lineage>
        <taxon>Bacteria</taxon>
        <taxon>Bacillati</taxon>
        <taxon>Bacillota</taxon>
        <taxon>Bacilli</taxon>
        <taxon>Lactobacillales</taxon>
        <taxon>Streptococcaceae</taxon>
        <taxon>Streptococcus</taxon>
    </lineage>
</organism>
<dbReference type="GO" id="GO:0005275">
    <property type="term" value="F:amine transmembrane transporter activity"/>
    <property type="evidence" value="ECO:0007669"/>
    <property type="project" value="TreeGrafter"/>
</dbReference>
<dbReference type="InterPro" id="IPR000515">
    <property type="entry name" value="MetI-like"/>
</dbReference>
<evidence type="ECO:0000256" key="5">
    <source>
        <dbReference type="ARBA" id="ARBA00022989"/>
    </source>
</evidence>
<dbReference type="GO" id="GO:0043190">
    <property type="term" value="C:ATP-binding cassette (ABC) transporter complex"/>
    <property type="evidence" value="ECO:0007669"/>
    <property type="project" value="InterPro"/>
</dbReference>
<keyword evidence="12" id="KW-1185">Reference proteome</keyword>
<keyword evidence="5 9" id="KW-1133">Transmembrane helix</keyword>
<comment type="similarity">
    <text evidence="8">In the N-terminal section; belongs to the binding-protein-dependent transport system permease family.</text>
</comment>
<evidence type="ECO:0000256" key="7">
    <source>
        <dbReference type="ARBA" id="ARBA00035642"/>
    </source>
</evidence>
<dbReference type="GO" id="GO:0031460">
    <property type="term" value="P:glycine betaine transport"/>
    <property type="evidence" value="ECO:0007669"/>
    <property type="project" value="TreeGrafter"/>
</dbReference>
<reference evidence="11 12" key="1">
    <citation type="journal article" date="2016" name="Int. J. Syst. Evol. Microbiol.">
        <title>Streptococcuspantholopis sp. nov., isolated from faeces of the Tibetan antelope (Pantholops hodgsonii).</title>
        <authorList>
            <person name="Bai X."/>
            <person name="Xiong Y."/>
            <person name="Lu S."/>
            <person name="Jin D."/>
            <person name="Lai X."/>
            <person name="Yang J."/>
            <person name="Niu L."/>
            <person name="Hu S."/>
            <person name="Meng X."/>
            <person name="Pu J."/>
            <person name="Ye C."/>
            <person name="Xu J."/>
        </authorList>
    </citation>
    <scope>NUCLEOTIDE SEQUENCE [LARGE SCALE GENOMIC DNA]</scope>
    <source>
        <strain evidence="11 12">TA 26</strain>
    </source>
</reference>
<comment type="similarity">
    <text evidence="7">In the C-terminal section; belongs to the OsmX family.</text>
</comment>
<feature type="transmembrane region" description="Helical" evidence="9">
    <location>
        <begin position="104"/>
        <end position="127"/>
    </location>
</feature>
<dbReference type="GO" id="GO:0015871">
    <property type="term" value="P:choline transport"/>
    <property type="evidence" value="ECO:0007669"/>
    <property type="project" value="TreeGrafter"/>
</dbReference>
<comment type="similarity">
    <text evidence="9">Belongs to the binding-protein-dependent transport system permease family.</text>
</comment>
<evidence type="ECO:0000313" key="12">
    <source>
        <dbReference type="Proteomes" id="UP000077317"/>
    </source>
</evidence>
<dbReference type="RefSeq" id="WP_067064088.1">
    <property type="nucleotide sequence ID" value="NZ_CP014699.1"/>
</dbReference>
<keyword evidence="2 9" id="KW-0813">Transport</keyword>
<evidence type="ECO:0000313" key="11">
    <source>
        <dbReference type="EMBL" id="AND79976.1"/>
    </source>
</evidence>
<evidence type="ECO:0000256" key="2">
    <source>
        <dbReference type="ARBA" id="ARBA00022448"/>
    </source>
</evidence>
<dbReference type="InterPro" id="IPR035906">
    <property type="entry name" value="MetI-like_sf"/>
</dbReference>
<evidence type="ECO:0000256" key="9">
    <source>
        <dbReference type="RuleBase" id="RU363032"/>
    </source>
</evidence>
<evidence type="ECO:0000256" key="6">
    <source>
        <dbReference type="ARBA" id="ARBA00023136"/>
    </source>
</evidence>
<name>A0A172Q937_9STRE</name>
<dbReference type="CDD" id="cd13639">
    <property type="entry name" value="PBP2_OpuAC_like"/>
    <property type="match status" value="1"/>
</dbReference>
<keyword evidence="4 9" id="KW-0812">Transmembrane</keyword>
<evidence type="ECO:0000256" key="4">
    <source>
        <dbReference type="ARBA" id="ARBA00022692"/>
    </source>
</evidence>
<dbReference type="PANTHER" id="PTHR47737">
    <property type="entry name" value="GLYCINE BETAINE/PROLINE BETAINE TRANSPORT SYSTEM PERMEASE PROTEIN PROW"/>
    <property type="match status" value="1"/>
</dbReference>
<dbReference type="GO" id="GO:0015226">
    <property type="term" value="F:carnitine transmembrane transporter activity"/>
    <property type="evidence" value="ECO:0007669"/>
    <property type="project" value="TreeGrafter"/>
</dbReference>
<dbReference type="PROSITE" id="PS50928">
    <property type="entry name" value="ABC_TM1"/>
    <property type="match status" value="1"/>
</dbReference>
<sequence length="578" mass="63170">MSILLQSLVSIGLAKLPVADWVDRIVDWITDVFSGFFNVLQAIGSGLMDFISDTLTFINPWLLMVIIVVLAYIISKRRWGFTVLTAIGLLYIYNQELWGDMINTFTLVLLSSIISIVLGVPLGIWMAKSEGAKRVINPILDFMQTMPAFVYLIPAVAFFGIGMVPGVFASVIFALPPTVRFTNLGIREIPTELIEASDAFGSTDVQKLFKVELPLAKNTIMAGINQTIMLSLSMVVTASMIGAPGLGNGVLSALQRAEVGEGFVNGLALVILAIVIDRFTQNLSTSNRSQAKQPRWQKFITPVLLLAFLITGAVQAFMNSQGEQKEKVTLAYVEWDSEVASTNVLAEVLKEEGYAVEIVPLDNTVMWKSVAEGDVDASVSAWLPTTHGEQYAQYKEQLDDLGANLKGTSLSLAVPAYMNIKSISDLTDQASSEIVGIEPGAGIMSGTEKALETYSNLSSWKLTPSSTGAMVTSLEQAIKNQQDIVITAWTPHWIFAKYDLTMLEDPEGVYGGSEDIHTIAREGLKDDNAKAYQIIDRFSWTSEDMQSVMLDISDGTSPSEAAKNWIADNQDKVAEWTK</sequence>
<protein>
    <submittedName>
        <fullName evidence="11">Glycine/betaine ABC transporter permease</fullName>
    </submittedName>
</protein>
<dbReference type="Gene3D" id="3.40.190.10">
    <property type="entry name" value="Periplasmic binding protein-like II"/>
    <property type="match status" value="1"/>
</dbReference>
<dbReference type="EMBL" id="CP014699">
    <property type="protein sequence ID" value="AND79976.1"/>
    <property type="molecule type" value="Genomic_DNA"/>
</dbReference>